<dbReference type="InterPro" id="IPR003593">
    <property type="entry name" value="AAA+_ATPase"/>
</dbReference>
<dbReference type="GO" id="GO:0043531">
    <property type="term" value="F:ADP binding"/>
    <property type="evidence" value="ECO:0007669"/>
    <property type="project" value="InterPro"/>
</dbReference>
<feature type="DNA-binding region" description="OmpR/PhoB-type" evidence="5">
    <location>
        <begin position="1"/>
        <end position="98"/>
    </location>
</feature>
<dbReference type="CDD" id="cd15831">
    <property type="entry name" value="BTAD"/>
    <property type="match status" value="1"/>
</dbReference>
<gene>
    <name evidence="8" type="ORF">LX16_1398</name>
</gene>
<dbReference type="AlphaFoldDB" id="A0A562VCY4"/>
<protein>
    <submittedName>
        <fullName evidence="8">DNA-binding SARP family transcriptional activator</fullName>
    </submittedName>
</protein>
<dbReference type="Pfam" id="PF00486">
    <property type="entry name" value="Trans_reg_C"/>
    <property type="match status" value="1"/>
</dbReference>
<feature type="region of interest" description="Disordered" evidence="6">
    <location>
        <begin position="245"/>
        <end position="277"/>
    </location>
</feature>
<dbReference type="SUPFAM" id="SSF46894">
    <property type="entry name" value="C-terminal effector domain of the bipartite response regulators"/>
    <property type="match status" value="1"/>
</dbReference>
<accession>A0A562VCY4</accession>
<dbReference type="Proteomes" id="UP000321617">
    <property type="component" value="Unassembled WGS sequence"/>
</dbReference>
<dbReference type="InterPro" id="IPR027417">
    <property type="entry name" value="P-loop_NTPase"/>
</dbReference>
<dbReference type="RefSeq" id="WP_147134789.1">
    <property type="nucleotide sequence ID" value="NZ_BAABIJ010000001.1"/>
</dbReference>
<dbReference type="Pfam" id="PF03704">
    <property type="entry name" value="BTAD"/>
    <property type="match status" value="1"/>
</dbReference>
<dbReference type="EMBL" id="VLLL01000005">
    <property type="protein sequence ID" value="TWJ15687.1"/>
    <property type="molecule type" value="Genomic_DNA"/>
</dbReference>
<dbReference type="InterPro" id="IPR002182">
    <property type="entry name" value="NB-ARC"/>
</dbReference>
<evidence type="ECO:0000259" key="7">
    <source>
        <dbReference type="PROSITE" id="PS51755"/>
    </source>
</evidence>
<evidence type="ECO:0000313" key="8">
    <source>
        <dbReference type="EMBL" id="TWJ15687.1"/>
    </source>
</evidence>
<keyword evidence="9" id="KW-1185">Reference proteome</keyword>
<dbReference type="Gene3D" id="1.25.40.10">
    <property type="entry name" value="Tetratricopeptide repeat domain"/>
    <property type="match status" value="3"/>
</dbReference>
<dbReference type="PROSITE" id="PS51755">
    <property type="entry name" value="OMPR_PHOB"/>
    <property type="match status" value="1"/>
</dbReference>
<dbReference type="InterPro" id="IPR005158">
    <property type="entry name" value="BTAD"/>
</dbReference>
<dbReference type="InterPro" id="IPR019734">
    <property type="entry name" value="TPR_rpt"/>
</dbReference>
<dbReference type="Pfam" id="PF00931">
    <property type="entry name" value="NB-ARC"/>
    <property type="match status" value="1"/>
</dbReference>
<dbReference type="Gene3D" id="3.40.50.300">
    <property type="entry name" value="P-loop containing nucleotide triphosphate hydrolases"/>
    <property type="match status" value="1"/>
</dbReference>
<dbReference type="GO" id="GO:0000160">
    <property type="term" value="P:phosphorelay signal transduction system"/>
    <property type="evidence" value="ECO:0007669"/>
    <property type="project" value="InterPro"/>
</dbReference>
<organism evidence="8 9">
    <name type="scientific">Stackebrandtia albiflava</name>
    <dbReference type="NCBI Taxonomy" id="406432"/>
    <lineage>
        <taxon>Bacteria</taxon>
        <taxon>Bacillati</taxon>
        <taxon>Actinomycetota</taxon>
        <taxon>Actinomycetes</taxon>
        <taxon>Glycomycetales</taxon>
        <taxon>Glycomycetaceae</taxon>
        <taxon>Stackebrandtia</taxon>
    </lineage>
</organism>
<proteinExistence type="inferred from homology"/>
<name>A0A562VCY4_9ACTN</name>
<comment type="similarity">
    <text evidence="1">Belongs to the AfsR/DnrI/RedD regulatory family.</text>
</comment>
<sequence length="1001" mass="108273">MTKPSEGVRIGLLGEVVLYGQRGHVSAGTPKQACVLAVLAMQPHRAVTADALMDRLWGDNPPDTARKTLAGYVARLRGLLKDCDLSITCRASSYTLWARPEHIDLHLMRELTGRARQEEPHAAAASRRAAASLWRGTPLTGVRGRWAELARTSLEREHVGIWSELFAAELAAGNHQRILPELAEWVAREPVHETLTAHHMLALHRSGRTTEALAAYRSIRAALRDEHGSEPGRALTELHRRILQDDPQLRPEAATEPVAASRSARTPRQLPAAPHAFTGRHAELTRLDDLIAPDGTLPVIAIVGAGGTGKTALALAWAHRVIDRFPDGQLFIDLQGRSITEPVRAEDALEMLLRSLGVAIADIPERPADKAALYRSLLAGRRVLIVCDNVADSAQLRPLLPGGDSSLVVATSRTRLTGIAAGHDLRSLTLDALSHADAVALLDRLLTEPDTRPYHSRLALLCGGLPLALRLAAGRLDPDLTAEELTDLLTGPERLAALTADDDPALGLRASFDRSMQALPEAAARLFRAMGGFPVSPAEPEPLAAVTGTTVADTLTRLRTLASAHLVHRVDKTQWGMHDLLREYAAARHRELDGPGDRTPAYNWYVDAALAARELVFGVPPHIRLSPPSEVPTPELADRQAALDWVDQRLDTLLAIARHAVADQAWCQVADLVSGLWRHLFFRQRVERMRGLLTDGVLAATRLGDDGRLVEFLRLAAHAESDAGERTAAAERLTESVAIAERIGHGLGAALGRLAMGQVQLQLGDNDSAYRNAQEAHHAAVALEVWHIAADALDDMGHAAAVRGDHLLAKEHITAALRLLAEHGEQGNRDPITTHLGRVQVRLGELDAAEESLQSSLRVAVSTDDRIAEAFNRSIIGCLRTAQGRHQEAVEEHHRALLLGLNSGGTGLHTELLNNAGEGYTAAGRPQRARDHHAEALHIAEQADDPYETMRACRGLADACTALGESDAAAEHRARADRLALRLGIVPRSHEPPAREPQSVG</sequence>
<evidence type="ECO:0000256" key="6">
    <source>
        <dbReference type="SAM" id="MobiDB-lite"/>
    </source>
</evidence>
<dbReference type="Gene3D" id="1.10.10.10">
    <property type="entry name" value="Winged helix-like DNA-binding domain superfamily/Winged helix DNA-binding domain"/>
    <property type="match status" value="1"/>
</dbReference>
<evidence type="ECO:0000256" key="3">
    <source>
        <dbReference type="ARBA" id="ARBA00023125"/>
    </source>
</evidence>
<dbReference type="InterPro" id="IPR036388">
    <property type="entry name" value="WH-like_DNA-bd_sf"/>
</dbReference>
<dbReference type="SMART" id="SM00862">
    <property type="entry name" value="Trans_reg_C"/>
    <property type="match status" value="1"/>
</dbReference>
<dbReference type="InterPro" id="IPR016032">
    <property type="entry name" value="Sig_transdc_resp-reg_C-effctor"/>
</dbReference>
<dbReference type="SUPFAM" id="SSF48452">
    <property type="entry name" value="TPR-like"/>
    <property type="match status" value="3"/>
</dbReference>
<evidence type="ECO:0000256" key="1">
    <source>
        <dbReference type="ARBA" id="ARBA00005820"/>
    </source>
</evidence>
<dbReference type="PANTHER" id="PTHR35807">
    <property type="entry name" value="TRANSCRIPTIONAL REGULATOR REDD-RELATED"/>
    <property type="match status" value="1"/>
</dbReference>
<feature type="domain" description="OmpR/PhoB-type" evidence="7">
    <location>
        <begin position="1"/>
        <end position="98"/>
    </location>
</feature>
<keyword evidence="3 5" id="KW-0238">DNA-binding</keyword>
<evidence type="ECO:0000256" key="5">
    <source>
        <dbReference type="PROSITE-ProRule" id="PRU01091"/>
    </source>
</evidence>
<keyword evidence="4" id="KW-0804">Transcription</keyword>
<dbReference type="PRINTS" id="PR00364">
    <property type="entry name" value="DISEASERSIST"/>
</dbReference>
<dbReference type="GO" id="GO:0003677">
    <property type="term" value="F:DNA binding"/>
    <property type="evidence" value="ECO:0007669"/>
    <property type="project" value="UniProtKB-UniRule"/>
</dbReference>
<dbReference type="SMART" id="SM00382">
    <property type="entry name" value="AAA"/>
    <property type="match status" value="1"/>
</dbReference>
<evidence type="ECO:0000313" key="9">
    <source>
        <dbReference type="Proteomes" id="UP000321617"/>
    </source>
</evidence>
<evidence type="ECO:0000256" key="2">
    <source>
        <dbReference type="ARBA" id="ARBA00023015"/>
    </source>
</evidence>
<dbReference type="SMART" id="SM01043">
    <property type="entry name" value="BTAD"/>
    <property type="match status" value="1"/>
</dbReference>
<comment type="caution">
    <text evidence="8">The sequence shown here is derived from an EMBL/GenBank/DDBJ whole genome shotgun (WGS) entry which is preliminary data.</text>
</comment>
<dbReference type="SMART" id="SM00028">
    <property type="entry name" value="TPR"/>
    <property type="match status" value="4"/>
</dbReference>
<dbReference type="GO" id="GO:0006355">
    <property type="term" value="P:regulation of DNA-templated transcription"/>
    <property type="evidence" value="ECO:0007669"/>
    <property type="project" value="InterPro"/>
</dbReference>
<dbReference type="InterPro" id="IPR001867">
    <property type="entry name" value="OmpR/PhoB-type_DNA-bd"/>
</dbReference>
<dbReference type="PANTHER" id="PTHR35807:SF1">
    <property type="entry name" value="TRANSCRIPTIONAL REGULATOR REDD"/>
    <property type="match status" value="1"/>
</dbReference>
<reference evidence="8 9" key="1">
    <citation type="journal article" date="2013" name="Stand. Genomic Sci.">
        <title>Genomic Encyclopedia of Type Strains, Phase I: The one thousand microbial genomes (KMG-I) project.</title>
        <authorList>
            <person name="Kyrpides N.C."/>
            <person name="Woyke T."/>
            <person name="Eisen J.A."/>
            <person name="Garrity G."/>
            <person name="Lilburn T.G."/>
            <person name="Beck B.J."/>
            <person name="Whitman W.B."/>
            <person name="Hugenholtz P."/>
            <person name="Klenk H.P."/>
        </authorList>
    </citation>
    <scope>NUCLEOTIDE SEQUENCE [LARGE SCALE GENOMIC DNA]</scope>
    <source>
        <strain evidence="8 9">DSM 45044</strain>
    </source>
</reference>
<evidence type="ECO:0000256" key="4">
    <source>
        <dbReference type="ARBA" id="ARBA00023163"/>
    </source>
</evidence>
<dbReference type="SUPFAM" id="SSF52540">
    <property type="entry name" value="P-loop containing nucleoside triphosphate hydrolases"/>
    <property type="match status" value="1"/>
</dbReference>
<dbReference type="InterPro" id="IPR051677">
    <property type="entry name" value="AfsR-DnrI-RedD_regulator"/>
</dbReference>
<dbReference type="InterPro" id="IPR011990">
    <property type="entry name" value="TPR-like_helical_dom_sf"/>
</dbReference>
<dbReference type="OrthoDB" id="581105at2"/>
<keyword evidence="2" id="KW-0805">Transcription regulation</keyword>